<keyword evidence="4" id="KW-1185">Reference proteome</keyword>
<sequence length="114" mass="12929">MYSRQRSIGIYGMRGVGKTTLAAHIHNQLQDKPDIFFHVCWIAMSQEFSIYALQDLIAEAFGLCLPKGKDVMSRAGELRTALSAIQNHVIILDDLWDDFHPEKVGISRRTNVKI</sequence>
<evidence type="ECO:0000313" key="3">
    <source>
        <dbReference type="EMBL" id="PNS95038.1"/>
    </source>
</evidence>
<keyword evidence="1" id="KW-0611">Plant defense</keyword>
<name>B9P9R4_POPTR</name>
<feature type="domain" description="NB-ARC" evidence="2">
    <location>
        <begin position="7"/>
        <end position="108"/>
    </location>
</feature>
<dbReference type="GO" id="GO:0043531">
    <property type="term" value="F:ADP binding"/>
    <property type="evidence" value="ECO:0007669"/>
    <property type="project" value="InterPro"/>
</dbReference>
<reference evidence="3 4" key="1">
    <citation type="journal article" date="2006" name="Science">
        <title>The genome of black cottonwood, Populus trichocarpa (Torr. &amp; Gray).</title>
        <authorList>
            <person name="Tuskan G.A."/>
            <person name="Difazio S."/>
            <person name="Jansson S."/>
            <person name="Bohlmann J."/>
            <person name="Grigoriev I."/>
            <person name="Hellsten U."/>
            <person name="Putnam N."/>
            <person name="Ralph S."/>
            <person name="Rombauts S."/>
            <person name="Salamov A."/>
            <person name="Schein J."/>
            <person name="Sterck L."/>
            <person name="Aerts A."/>
            <person name="Bhalerao R.R."/>
            <person name="Bhalerao R.P."/>
            <person name="Blaudez D."/>
            <person name="Boerjan W."/>
            <person name="Brun A."/>
            <person name="Brunner A."/>
            <person name="Busov V."/>
            <person name="Campbell M."/>
            <person name="Carlson J."/>
            <person name="Chalot M."/>
            <person name="Chapman J."/>
            <person name="Chen G.L."/>
            <person name="Cooper D."/>
            <person name="Coutinho P.M."/>
            <person name="Couturier J."/>
            <person name="Covert S."/>
            <person name="Cronk Q."/>
            <person name="Cunningham R."/>
            <person name="Davis J."/>
            <person name="Degroeve S."/>
            <person name="Dejardin A."/>
            <person name="Depamphilis C."/>
            <person name="Detter J."/>
            <person name="Dirks B."/>
            <person name="Dubchak I."/>
            <person name="Duplessis S."/>
            <person name="Ehlting J."/>
            <person name="Ellis B."/>
            <person name="Gendler K."/>
            <person name="Goodstein D."/>
            <person name="Gribskov M."/>
            <person name="Grimwood J."/>
            <person name="Groover A."/>
            <person name="Gunter L."/>
            <person name="Hamberger B."/>
            <person name="Heinze B."/>
            <person name="Helariutta Y."/>
            <person name="Henrissat B."/>
            <person name="Holligan D."/>
            <person name="Holt R."/>
            <person name="Huang W."/>
            <person name="Islam-Faridi N."/>
            <person name="Jones S."/>
            <person name="Jones-Rhoades M."/>
            <person name="Jorgensen R."/>
            <person name="Joshi C."/>
            <person name="Kangasjarvi J."/>
            <person name="Karlsson J."/>
            <person name="Kelleher C."/>
            <person name="Kirkpatrick R."/>
            <person name="Kirst M."/>
            <person name="Kohler A."/>
            <person name="Kalluri U."/>
            <person name="Larimer F."/>
            <person name="Leebens-Mack J."/>
            <person name="Leple J.C."/>
            <person name="Locascio P."/>
            <person name="Lou Y."/>
            <person name="Lucas S."/>
            <person name="Martin F."/>
            <person name="Montanini B."/>
            <person name="Napoli C."/>
            <person name="Nelson D.R."/>
            <person name="Nelson C."/>
            <person name="Nieminen K."/>
            <person name="Nilsson O."/>
            <person name="Pereda V."/>
            <person name="Peter G."/>
            <person name="Philippe R."/>
            <person name="Pilate G."/>
            <person name="Poliakov A."/>
            <person name="Razumovskaya J."/>
            <person name="Richardson P."/>
            <person name="Rinaldi C."/>
            <person name="Ritland K."/>
            <person name="Rouze P."/>
            <person name="Ryaboy D."/>
            <person name="Schmutz J."/>
            <person name="Schrader J."/>
            <person name="Segerman B."/>
            <person name="Shin H."/>
            <person name="Siddiqui A."/>
            <person name="Sterky F."/>
            <person name="Terry A."/>
            <person name="Tsai C.J."/>
            <person name="Uberbacher E."/>
            <person name="Unneberg P."/>
            <person name="Vahala J."/>
            <person name="Wall K."/>
            <person name="Wessler S."/>
            <person name="Yang G."/>
            <person name="Yin T."/>
            <person name="Douglas C."/>
            <person name="Marra M."/>
            <person name="Sandberg G."/>
            <person name="Van de Peer Y."/>
            <person name="Rokhsar D."/>
        </authorList>
    </citation>
    <scope>NUCLEOTIDE SEQUENCE [LARGE SCALE GENOMIC DNA]</scope>
    <source>
        <strain evidence="4">cv. Nisqually</strain>
    </source>
</reference>
<protein>
    <recommendedName>
        <fullName evidence="2">NB-ARC domain-containing protein</fullName>
    </recommendedName>
</protein>
<dbReference type="AlphaFoldDB" id="B9P9R4"/>
<dbReference type="EMBL" id="CM009306">
    <property type="protein sequence ID" value="PNS95038.1"/>
    <property type="molecule type" value="Genomic_DNA"/>
</dbReference>
<accession>B9P9R4</accession>
<evidence type="ECO:0000313" key="4">
    <source>
        <dbReference type="Proteomes" id="UP000006729"/>
    </source>
</evidence>
<dbReference type="PANTHER" id="PTHR33463">
    <property type="entry name" value="NB-ARC DOMAIN-CONTAINING PROTEIN-RELATED"/>
    <property type="match status" value="1"/>
</dbReference>
<dbReference type="SUPFAM" id="SSF52540">
    <property type="entry name" value="P-loop containing nucleoside triphosphate hydrolases"/>
    <property type="match status" value="1"/>
</dbReference>
<evidence type="ECO:0000259" key="2">
    <source>
        <dbReference type="Pfam" id="PF00931"/>
    </source>
</evidence>
<proteinExistence type="predicted"/>
<gene>
    <name evidence="3" type="ORF">POPTR_017G034400</name>
</gene>
<dbReference type="PANTHER" id="PTHR33463:SF187">
    <property type="entry name" value="AND NB-ARC DOMAIN DISEASE RESISTANCE PROTEIN, PUTATIVE-RELATED"/>
    <property type="match status" value="1"/>
</dbReference>
<dbReference type="InterPro" id="IPR027417">
    <property type="entry name" value="P-loop_NTPase"/>
</dbReference>
<dbReference type="Pfam" id="PF00931">
    <property type="entry name" value="NB-ARC"/>
    <property type="match status" value="1"/>
</dbReference>
<evidence type="ECO:0000256" key="1">
    <source>
        <dbReference type="ARBA" id="ARBA00022821"/>
    </source>
</evidence>
<dbReference type="eggNOG" id="KOG4658">
    <property type="taxonomic scope" value="Eukaryota"/>
</dbReference>
<dbReference type="HOGENOM" id="CLU_2125336_0_0_1"/>
<dbReference type="STRING" id="3694.B9P9R4"/>
<dbReference type="Gene3D" id="3.40.50.300">
    <property type="entry name" value="P-loop containing nucleotide triphosphate hydrolases"/>
    <property type="match status" value="1"/>
</dbReference>
<dbReference type="InterPro" id="IPR050905">
    <property type="entry name" value="Plant_NBS-LRR"/>
</dbReference>
<dbReference type="Proteomes" id="UP000006729">
    <property type="component" value="Chromosome 17"/>
</dbReference>
<organism evidence="3 4">
    <name type="scientific">Populus trichocarpa</name>
    <name type="common">Western balsam poplar</name>
    <name type="synonym">Populus balsamifera subsp. trichocarpa</name>
    <dbReference type="NCBI Taxonomy" id="3694"/>
    <lineage>
        <taxon>Eukaryota</taxon>
        <taxon>Viridiplantae</taxon>
        <taxon>Streptophyta</taxon>
        <taxon>Embryophyta</taxon>
        <taxon>Tracheophyta</taxon>
        <taxon>Spermatophyta</taxon>
        <taxon>Magnoliopsida</taxon>
        <taxon>eudicotyledons</taxon>
        <taxon>Gunneridae</taxon>
        <taxon>Pentapetalae</taxon>
        <taxon>rosids</taxon>
        <taxon>fabids</taxon>
        <taxon>Malpighiales</taxon>
        <taxon>Salicaceae</taxon>
        <taxon>Saliceae</taxon>
        <taxon>Populus</taxon>
    </lineage>
</organism>
<dbReference type="InterPro" id="IPR002182">
    <property type="entry name" value="NB-ARC"/>
</dbReference>
<dbReference type="PRINTS" id="PR00364">
    <property type="entry name" value="DISEASERSIST"/>
</dbReference>
<dbReference type="InParanoid" id="B9P9R4"/>